<reference evidence="1" key="2">
    <citation type="submission" date="2023-06" db="EMBL/GenBank/DDBJ databases">
        <authorList>
            <consortium name="Lawrence Berkeley National Laboratory"/>
            <person name="Mondo S.J."/>
            <person name="Hensen N."/>
            <person name="Bonometti L."/>
            <person name="Westerberg I."/>
            <person name="Brannstrom I.O."/>
            <person name="Guillou S."/>
            <person name="Cros-Aarteil S."/>
            <person name="Calhoun S."/>
            <person name="Haridas S."/>
            <person name="Kuo A."/>
            <person name="Pangilinan J."/>
            <person name="Riley R."/>
            <person name="Labutti K."/>
            <person name="Andreopoulos B."/>
            <person name="Lipzen A."/>
            <person name="Chen C."/>
            <person name="Yanf M."/>
            <person name="Daum C."/>
            <person name="Ng V."/>
            <person name="Clum A."/>
            <person name="Steindorff A."/>
            <person name="Ohm R."/>
            <person name="Martin F."/>
            <person name="Silar P."/>
            <person name="Natvig D."/>
            <person name="Lalanne C."/>
            <person name="Gautier V."/>
            <person name="Ament-Velasquez S.L."/>
            <person name="Kruys A."/>
            <person name="Hutchinson M.I."/>
            <person name="Powell A.J."/>
            <person name="Barry K."/>
            <person name="Miller A.N."/>
            <person name="Grigoriev I.V."/>
            <person name="Debuchy R."/>
            <person name="Gladieux P."/>
            <person name="Thoren M.H."/>
            <person name="Johannesson H."/>
        </authorList>
    </citation>
    <scope>NUCLEOTIDE SEQUENCE</scope>
    <source>
        <strain evidence="1">CBS 626.80</strain>
    </source>
</reference>
<organism evidence="1 2">
    <name type="scientific">Pseudoneurospora amorphoporcata</name>
    <dbReference type="NCBI Taxonomy" id="241081"/>
    <lineage>
        <taxon>Eukaryota</taxon>
        <taxon>Fungi</taxon>
        <taxon>Dikarya</taxon>
        <taxon>Ascomycota</taxon>
        <taxon>Pezizomycotina</taxon>
        <taxon>Sordariomycetes</taxon>
        <taxon>Sordariomycetidae</taxon>
        <taxon>Sordariales</taxon>
        <taxon>Sordariaceae</taxon>
        <taxon>Pseudoneurospora</taxon>
    </lineage>
</organism>
<protein>
    <submittedName>
        <fullName evidence="1">Uncharacterized protein</fullName>
    </submittedName>
</protein>
<dbReference type="EMBL" id="MU859302">
    <property type="protein sequence ID" value="KAK3947885.1"/>
    <property type="molecule type" value="Genomic_DNA"/>
</dbReference>
<comment type="caution">
    <text evidence="1">The sequence shown here is derived from an EMBL/GenBank/DDBJ whole genome shotgun (WGS) entry which is preliminary data.</text>
</comment>
<sequence length="120" mass="13142">MSHGHSTLSLTKLLKSRTAWTQALLYSWMPQVTRPYSLSTLSISLEIAGGLLRGARRPPAATPTSAELLAAGTAYPNFSRCHRAREPTTEVPKTLKDHHKTILIILGTTIANQARSKVPR</sequence>
<gene>
    <name evidence="1" type="ORF">QBC32DRAFT_318369</name>
</gene>
<name>A0AAN6SBU2_9PEZI</name>
<keyword evidence="2" id="KW-1185">Reference proteome</keyword>
<proteinExistence type="predicted"/>
<evidence type="ECO:0000313" key="2">
    <source>
        <dbReference type="Proteomes" id="UP001303222"/>
    </source>
</evidence>
<dbReference type="Proteomes" id="UP001303222">
    <property type="component" value="Unassembled WGS sequence"/>
</dbReference>
<accession>A0AAN6SBU2</accession>
<reference evidence="1" key="1">
    <citation type="journal article" date="2023" name="Mol. Phylogenet. Evol.">
        <title>Genome-scale phylogeny and comparative genomics of the fungal order Sordariales.</title>
        <authorList>
            <person name="Hensen N."/>
            <person name="Bonometti L."/>
            <person name="Westerberg I."/>
            <person name="Brannstrom I.O."/>
            <person name="Guillou S."/>
            <person name="Cros-Aarteil S."/>
            <person name="Calhoun S."/>
            <person name="Haridas S."/>
            <person name="Kuo A."/>
            <person name="Mondo S."/>
            <person name="Pangilinan J."/>
            <person name="Riley R."/>
            <person name="LaButti K."/>
            <person name="Andreopoulos B."/>
            <person name="Lipzen A."/>
            <person name="Chen C."/>
            <person name="Yan M."/>
            <person name="Daum C."/>
            <person name="Ng V."/>
            <person name="Clum A."/>
            <person name="Steindorff A."/>
            <person name="Ohm R.A."/>
            <person name="Martin F."/>
            <person name="Silar P."/>
            <person name="Natvig D.O."/>
            <person name="Lalanne C."/>
            <person name="Gautier V."/>
            <person name="Ament-Velasquez S.L."/>
            <person name="Kruys A."/>
            <person name="Hutchinson M.I."/>
            <person name="Powell A.J."/>
            <person name="Barry K."/>
            <person name="Miller A.N."/>
            <person name="Grigoriev I.V."/>
            <person name="Debuchy R."/>
            <person name="Gladieux P."/>
            <person name="Hiltunen Thoren M."/>
            <person name="Johannesson H."/>
        </authorList>
    </citation>
    <scope>NUCLEOTIDE SEQUENCE</scope>
    <source>
        <strain evidence="1">CBS 626.80</strain>
    </source>
</reference>
<evidence type="ECO:0000313" key="1">
    <source>
        <dbReference type="EMBL" id="KAK3947885.1"/>
    </source>
</evidence>
<dbReference type="AlphaFoldDB" id="A0AAN6SBU2"/>